<proteinExistence type="predicted"/>
<accession>A0ABY7XHH7</accession>
<keyword evidence="2" id="KW-1185">Reference proteome</keyword>
<evidence type="ECO:0000313" key="2">
    <source>
        <dbReference type="Proteomes" id="UP001221519"/>
    </source>
</evidence>
<organism evidence="1 2">
    <name type="scientific">Paenibacillus urinalis</name>
    <dbReference type="NCBI Taxonomy" id="521520"/>
    <lineage>
        <taxon>Bacteria</taxon>
        <taxon>Bacillati</taxon>
        <taxon>Bacillota</taxon>
        <taxon>Bacilli</taxon>
        <taxon>Bacillales</taxon>
        <taxon>Paenibacillaceae</taxon>
        <taxon>Paenibacillus</taxon>
    </lineage>
</organism>
<geneLocation type="plasmid" evidence="1 2">
    <name>unnamed1</name>
</geneLocation>
<sequence>MELTETQRNQMKHALGLNYHEHETRNYFFTRANNADWNDLVDKGYANKRPGWDDEDAYFSVTDEGRKALGLPEKRTEDAQ</sequence>
<gene>
    <name evidence="1" type="ORF">PUW25_25860</name>
</gene>
<protein>
    <submittedName>
        <fullName evidence="1">Uncharacterized protein</fullName>
    </submittedName>
</protein>
<keyword evidence="1" id="KW-0614">Plasmid</keyword>
<evidence type="ECO:0000313" key="1">
    <source>
        <dbReference type="EMBL" id="WDI05238.1"/>
    </source>
</evidence>
<dbReference type="RefSeq" id="WP_274338786.1">
    <property type="nucleotide sequence ID" value="NZ_CP118109.1"/>
</dbReference>
<name>A0ABY7XHH7_9BACL</name>
<dbReference type="Proteomes" id="UP001221519">
    <property type="component" value="Plasmid unnamed1"/>
</dbReference>
<reference evidence="1 2" key="1">
    <citation type="submission" date="2023-02" db="EMBL/GenBank/DDBJ databases">
        <title>Pathogen: clinical or host-associated sample.</title>
        <authorList>
            <person name="Hergert J."/>
            <person name="Casey R."/>
            <person name="Wagner J."/>
            <person name="Young E.L."/>
            <person name="Oakeson K.F."/>
        </authorList>
    </citation>
    <scope>NUCLEOTIDE SEQUENCE [LARGE SCALE GENOMIC DNA]</scope>
    <source>
        <strain evidence="1 2">2022CK-00829</strain>
        <plasmid evidence="1 2">unnamed1</plasmid>
    </source>
</reference>
<dbReference type="EMBL" id="CP118109">
    <property type="protein sequence ID" value="WDI05238.1"/>
    <property type="molecule type" value="Genomic_DNA"/>
</dbReference>